<dbReference type="PANTHER" id="PTHR35152:SF1">
    <property type="entry name" value="DOMAIN SIGNALLING PROTEIN, PUTATIVE (AFU_ORTHOLOGUE AFUA_5G11310)-RELATED"/>
    <property type="match status" value="1"/>
</dbReference>
<dbReference type="VEuPathDB" id="FungiDB:F4678DRAFT_484530"/>
<dbReference type="Proteomes" id="UP001148614">
    <property type="component" value="Unassembled WGS sequence"/>
</dbReference>
<evidence type="ECO:0000313" key="5">
    <source>
        <dbReference type="Proteomes" id="UP001148614"/>
    </source>
</evidence>
<dbReference type="InterPro" id="IPR005330">
    <property type="entry name" value="MHYT_dom"/>
</dbReference>
<feature type="domain" description="MHYT" evidence="3">
    <location>
        <begin position="20"/>
        <end position="219"/>
    </location>
</feature>
<dbReference type="PANTHER" id="PTHR35152">
    <property type="entry name" value="DOMAIN SIGNALLING PROTEIN, PUTATIVE (AFU_ORTHOLOGUE AFUA_5G11310)-RELATED"/>
    <property type="match status" value="1"/>
</dbReference>
<accession>A0A9W8TRM5</accession>
<feature type="transmembrane region" description="Helical" evidence="2">
    <location>
        <begin position="165"/>
        <end position="183"/>
    </location>
</feature>
<feature type="transmembrane region" description="Helical" evidence="2">
    <location>
        <begin position="24"/>
        <end position="43"/>
    </location>
</feature>
<keyword evidence="2" id="KW-1133">Transmembrane helix</keyword>
<keyword evidence="5" id="KW-1185">Reference proteome</keyword>
<feature type="region of interest" description="Disordered" evidence="1">
    <location>
        <begin position="803"/>
        <end position="846"/>
    </location>
</feature>
<feature type="compositionally biased region" description="Low complexity" evidence="1">
    <location>
        <begin position="738"/>
        <end position="748"/>
    </location>
</feature>
<feature type="transmembrane region" description="Helical" evidence="2">
    <location>
        <begin position="55"/>
        <end position="77"/>
    </location>
</feature>
<evidence type="ECO:0000256" key="1">
    <source>
        <dbReference type="SAM" id="MobiDB-lite"/>
    </source>
</evidence>
<dbReference type="AlphaFoldDB" id="A0A9W8TRM5"/>
<feature type="transmembrane region" description="Helical" evidence="2">
    <location>
        <begin position="125"/>
        <end position="145"/>
    </location>
</feature>
<evidence type="ECO:0000256" key="2">
    <source>
        <dbReference type="SAM" id="Phobius"/>
    </source>
</evidence>
<keyword evidence="2" id="KW-0472">Membrane</keyword>
<comment type="caution">
    <text evidence="4">The sequence shown here is derived from an EMBL/GenBank/DDBJ whole genome shotgun (WGS) entry which is preliminary data.</text>
</comment>
<name>A0A9W8TRM5_9PEZI</name>
<sequence length="895" mass="98052">MSTAEDLLHWYEGRVVPRSFNPDFVGLSYVVSFIGAVSTLELINRRTSRNGLLNHIYLVSAAITMGGISIWSMHYVGNRAIVLADDQYELQIVYSSKFTAVSFFLPIIVLLAAFVAIGTNNNISFWRIGAGGSLAGGAICGMHYLGNASIENYHCLYETVNVVGSAIIAVAASNAALAFFFLWRASWTNSWWKRGISGAVLAGAVSGMHWCASTGTNYRLIKLNPNNHFSRNTVVIFVTVLSFSAALVVAVVVAHGALVAKSNASKARNVVLATAIFDRAGRILVSPDGLLPSEKITDTYIEKTPNDTFSIDNPLFQWMFQASRNWDATSGMITTMGNHLARLAGNGRGRSVRLISDDGQLIEHYDVVFRELFCLAAASLAARLKEQLPNVGVLWDEILPTGHIKAQQCEQNPSDSSERGESMETSQSQSGRGSLMFLVRRLEHSADVEKLEAAGFRFADIHQVSSIIQSAMKIRAADLSHTLADMSTYAEQPMVDAGVHLGFFGIRARVSGYGFDVLVERGARNLLPSSKLPLGRLEPWHQEFLNKLQRLNVPTLLRSLRDPTKRRTDLEAEFASVLADAIAALCARVDNRRVFDEATLSCRTLKVPCQPRSELTAVEECTMIVLHSVVPIHYSLSSLHGPGCEFIPLSFFKVHQMAQKNSPYHAAFSQHLHRELVPIIKGTSSTTQKLSQQQATWGRQRDWRLGFRRVSHNLHARKPSDFRAIDAEGNPIPTKLGSKSSSSSSDRSSTLKLWNREDSDMKTAPHDLSPQPSVNAVKGVRNVSSLGGILVSQEIKVAVSQAEEMDRQSSEVGAPAQSQAGMPLQDMSGSYPKCGSHTRSRTNTTSGQIELQPMPRAHADGCAKQNLGLTAEASGSVTEVKTFVDELFSACFERR</sequence>
<feature type="region of interest" description="Disordered" evidence="1">
    <location>
        <begin position="721"/>
        <end position="751"/>
    </location>
</feature>
<dbReference type="PROSITE" id="PS50924">
    <property type="entry name" value="MHYT"/>
    <property type="match status" value="1"/>
</dbReference>
<organism evidence="4 5">
    <name type="scientific">Xylaria arbuscula</name>
    <dbReference type="NCBI Taxonomy" id="114810"/>
    <lineage>
        <taxon>Eukaryota</taxon>
        <taxon>Fungi</taxon>
        <taxon>Dikarya</taxon>
        <taxon>Ascomycota</taxon>
        <taxon>Pezizomycotina</taxon>
        <taxon>Sordariomycetes</taxon>
        <taxon>Xylariomycetidae</taxon>
        <taxon>Xylariales</taxon>
        <taxon>Xylariaceae</taxon>
        <taxon>Xylaria</taxon>
    </lineage>
</organism>
<feature type="transmembrane region" description="Helical" evidence="2">
    <location>
        <begin position="235"/>
        <end position="259"/>
    </location>
</feature>
<gene>
    <name evidence="4" type="ORF">NPX13_g920</name>
</gene>
<evidence type="ECO:0000313" key="4">
    <source>
        <dbReference type="EMBL" id="KAJ3579640.1"/>
    </source>
</evidence>
<evidence type="ECO:0000259" key="3">
    <source>
        <dbReference type="PROSITE" id="PS50924"/>
    </source>
</evidence>
<feature type="transmembrane region" description="Helical" evidence="2">
    <location>
        <begin position="97"/>
        <end position="118"/>
    </location>
</feature>
<proteinExistence type="predicted"/>
<dbReference type="Pfam" id="PF03707">
    <property type="entry name" value="MHYT"/>
    <property type="match status" value="2"/>
</dbReference>
<feature type="region of interest" description="Disordered" evidence="1">
    <location>
        <begin position="405"/>
        <end position="431"/>
    </location>
</feature>
<protein>
    <recommendedName>
        <fullName evidence="3">MHYT domain-containing protein</fullName>
    </recommendedName>
</protein>
<reference evidence="4" key="1">
    <citation type="submission" date="2022-07" db="EMBL/GenBank/DDBJ databases">
        <title>Genome Sequence of Xylaria arbuscula.</title>
        <authorList>
            <person name="Buettner E."/>
        </authorList>
    </citation>
    <scope>NUCLEOTIDE SEQUENCE</scope>
    <source>
        <strain evidence="4">VT107</strain>
    </source>
</reference>
<dbReference type="EMBL" id="JANPWZ010000073">
    <property type="protein sequence ID" value="KAJ3579640.1"/>
    <property type="molecule type" value="Genomic_DNA"/>
</dbReference>
<keyword evidence="2" id="KW-0812">Transmembrane</keyword>